<reference evidence="1 2" key="1">
    <citation type="journal article" date="2018" name="Science">
        <title>The opium poppy genome and morphinan production.</title>
        <authorList>
            <person name="Guo L."/>
            <person name="Winzer T."/>
            <person name="Yang X."/>
            <person name="Li Y."/>
            <person name="Ning Z."/>
            <person name="He Z."/>
            <person name="Teodor R."/>
            <person name="Lu Y."/>
            <person name="Bowser T.A."/>
            <person name="Graham I.A."/>
            <person name="Ye K."/>
        </authorList>
    </citation>
    <scope>NUCLEOTIDE SEQUENCE [LARGE SCALE GENOMIC DNA]</scope>
    <source>
        <strain evidence="2">cv. HN1</strain>
        <tissue evidence="1">Leaves</tissue>
    </source>
</reference>
<accession>A0A4Y7L7I1</accession>
<dbReference type="EMBL" id="CM010724">
    <property type="protein sequence ID" value="RZC81146.1"/>
    <property type="molecule type" value="Genomic_DNA"/>
</dbReference>
<evidence type="ECO:0000313" key="1">
    <source>
        <dbReference type="EMBL" id="RZC81146.1"/>
    </source>
</evidence>
<protein>
    <submittedName>
        <fullName evidence="1">Uncharacterized protein</fullName>
    </submittedName>
</protein>
<name>A0A4Y7L7I1_PAPSO</name>
<evidence type="ECO:0000313" key="2">
    <source>
        <dbReference type="Proteomes" id="UP000316621"/>
    </source>
</evidence>
<dbReference type="AlphaFoldDB" id="A0A4Y7L7I1"/>
<gene>
    <name evidence="1" type="ORF">C5167_043719</name>
</gene>
<dbReference type="Gramene" id="RZC81146">
    <property type="protein sequence ID" value="RZC81146"/>
    <property type="gene ID" value="C5167_043719"/>
</dbReference>
<dbReference type="Proteomes" id="UP000316621">
    <property type="component" value="Chromosome 10"/>
</dbReference>
<sequence length="76" mass="8814">MYVHVRKPELFDDENGDVAELVDECFKDAQVRLSTKEEPEVAIPPAMDALLRIHMIWKVTKIMVHQTLVAQFHLNL</sequence>
<organism evidence="1 2">
    <name type="scientific">Papaver somniferum</name>
    <name type="common">Opium poppy</name>
    <dbReference type="NCBI Taxonomy" id="3469"/>
    <lineage>
        <taxon>Eukaryota</taxon>
        <taxon>Viridiplantae</taxon>
        <taxon>Streptophyta</taxon>
        <taxon>Embryophyta</taxon>
        <taxon>Tracheophyta</taxon>
        <taxon>Spermatophyta</taxon>
        <taxon>Magnoliopsida</taxon>
        <taxon>Ranunculales</taxon>
        <taxon>Papaveraceae</taxon>
        <taxon>Papaveroideae</taxon>
        <taxon>Papaver</taxon>
    </lineage>
</organism>
<proteinExistence type="predicted"/>
<keyword evidence="2" id="KW-1185">Reference proteome</keyword>